<reference evidence="2 3" key="1">
    <citation type="submission" date="2016-10" db="EMBL/GenBank/DDBJ databases">
        <authorList>
            <person name="de Groot N.N."/>
        </authorList>
    </citation>
    <scope>NUCLEOTIDE SEQUENCE [LARGE SCALE GENOMIC DNA]</scope>
    <source>
        <strain evidence="2 3">DSM 44637</strain>
    </source>
</reference>
<sequence>MAETSRPASTRSATRDLRRQSVEAPVARVERALGVCLDPETMVRKRRSVGARSDRGTWVRIEARPLAKTAAQSQSGNGLEAADLLRDIAKPAWYRGVSWLDLSEDAVWRADEIELVTAAPVQRGALRGVGLPDGWWAALSASLDALAGQRTTRIATPDTEAMTQALVTREIERAFPGVVDTTITEEWVPAHADLNWSNLTGPEFWILDWEDHGMAPRGLDAANLWASSLTVPELAERVRRERRADLESRPGKLMALFSVAKILNDSSLPEELRELTTREADKLAADLRR</sequence>
<gene>
    <name evidence="2" type="ORF">SAMN05421854_110151</name>
</gene>
<organism evidence="2 3">
    <name type="scientific">Amycolatopsis rubida</name>
    <dbReference type="NCBI Taxonomy" id="112413"/>
    <lineage>
        <taxon>Bacteria</taxon>
        <taxon>Bacillati</taxon>
        <taxon>Actinomycetota</taxon>
        <taxon>Actinomycetes</taxon>
        <taxon>Pseudonocardiales</taxon>
        <taxon>Pseudonocardiaceae</taxon>
        <taxon>Amycolatopsis</taxon>
    </lineage>
</organism>
<name>A0A1I5XC78_9PSEU</name>
<accession>A0A1I5XC78</accession>
<evidence type="ECO:0000256" key="1">
    <source>
        <dbReference type="SAM" id="MobiDB-lite"/>
    </source>
</evidence>
<dbReference type="Proteomes" id="UP000199137">
    <property type="component" value="Unassembled WGS sequence"/>
</dbReference>
<evidence type="ECO:0000313" key="3">
    <source>
        <dbReference type="Proteomes" id="UP000199137"/>
    </source>
</evidence>
<protein>
    <recommendedName>
        <fullName evidence="4">Phosphotransferase enzyme family protein</fullName>
    </recommendedName>
</protein>
<feature type="region of interest" description="Disordered" evidence="1">
    <location>
        <begin position="1"/>
        <end position="21"/>
    </location>
</feature>
<feature type="compositionally biased region" description="Polar residues" evidence="1">
    <location>
        <begin position="1"/>
        <end position="12"/>
    </location>
</feature>
<dbReference type="InterPro" id="IPR011009">
    <property type="entry name" value="Kinase-like_dom_sf"/>
</dbReference>
<evidence type="ECO:0008006" key="4">
    <source>
        <dbReference type="Google" id="ProtNLM"/>
    </source>
</evidence>
<dbReference type="STRING" id="112413.SAMN05421854_110151"/>
<dbReference type="RefSeq" id="WP_093575695.1">
    <property type="nucleotide sequence ID" value="NZ_FOWC01000010.1"/>
</dbReference>
<dbReference type="AlphaFoldDB" id="A0A1I5XC78"/>
<proteinExistence type="predicted"/>
<dbReference type="SUPFAM" id="SSF56112">
    <property type="entry name" value="Protein kinase-like (PK-like)"/>
    <property type="match status" value="1"/>
</dbReference>
<dbReference type="OrthoDB" id="3680308at2"/>
<evidence type="ECO:0000313" key="2">
    <source>
        <dbReference type="EMBL" id="SFQ29565.1"/>
    </source>
</evidence>
<dbReference type="EMBL" id="FOWC01000010">
    <property type="protein sequence ID" value="SFQ29565.1"/>
    <property type="molecule type" value="Genomic_DNA"/>
</dbReference>